<organism evidence="4 5">
    <name type="scientific">Candidatus Egerieimonas intestinavium</name>
    <dbReference type="NCBI Taxonomy" id="2840777"/>
    <lineage>
        <taxon>Bacteria</taxon>
        <taxon>Bacillati</taxon>
        <taxon>Bacillota</taxon>
        <taxon>Clostridia</taxon>
        <taxon>Lachnospirales</taxon>
        <taxon>Lachnospiraceae</taxon>
        <taxon>Lachnospiraceae incertae sedis</taxon>
        <taxon>Candidatus Egerieimonas</taxon>
    </lineage>
</organism>
<evidence type="ECO:0000256" key="2">
    <source>
        <dbReference type="SAM" id="MobiDB-lite"/>
    </source>
</evidence>
<gene>
    <name evidence="4" type="ORF">IAB98_10195</name>
</gene>
<name>A0A9D1JGA2_9FIRM</name>
<evidence type="ECO:0000256" key="3">
    <source>
        <dbReference type="SAM" id="Phobius"/>
    </source>
</evidence>
<keyword evidence="3" id="KW-0472">Membrane</keyword>
<protein>
    <submittedName>
        <fullName evidence="4">Uncharacterized protein</fullName>
    </submittedName>
</protein>
<feature type="transmembrane region" description="Helical" evidence="3">
    <location>
        <begin position="62"/>
        <end position="80"/>
    </location>
</feature>
<feature type="transmembrane region" description="Helical" evidence="3">
    <location>
        <begin position="139"/>
        <end position="158"/>
    </location>
</feature>
<keyword evidence="3" id="KW-1133">Transmembrane helix</keyword>
<evidence type="ECO:0000313" key="4">
    <source>
        <dbReference type="EMBL" id="HIR93774.1"/>
    </source>
</evidence>
<dbReference type="AlphaFoldDB" id="A0A9D1JGA2"/>
<feature type="transmembrane region" description="Helical" evidence="3">
    <location>
        <begin position="112"/>
        <end position="133"/>
    </location>
</feature>
<feature type="transmembrane region" description="Helical" evidence="3">
    <location>
        <begin position="188"/>
        <end position="207"/>
    </location>
</feature>
<comment type="caution">
    <text evidence="4">The sequence shown here is derived from an EMBL/GenBank/DDBJ whole genome shotgun (WGS) entry which is preliminary data.</text>
</comment>
<keyword evidence="3" id="KW-0812">Transmembrane</keyword>
<reference evidence="4" key="2">
    <citation type="journal article" date="2021" name="PeerJ">
        <title>Extensive microbial diversity within the chicken gut microbiome revealed by metagenomics and culture.</title>
        <authorList>
            <person name="Gilroy R."/>
            <person name="Ravi A."/>
            <person name="Getino M."/>
            <person name="Pursley I."/>
            <person name="Horton D.L."/>
            <person name="Alikhan N.F."/>
            <person name="Baker D."/>
            <person name="Gharbi K."/>
            <person name="Hall N."/>
            <person name="Watson M."/>
            <person name="Adriaenssens E.M."/>
            <person name="Foster-Nyarko E."/>
            <person name="Jarju S."/>
            <person name="Secka A."/>
            <person name="Antonio M."/>
            <person name="Oren A."/>
            <person name="Chaudhuri R.R."/>
            <person name="La Ragione R."/>
            <person name="Hildebrand F."/>
            <person name="Pallen M.J."/>
        </authorList>
    </citation>
    <scope>NUCLEOTIDE SEQUENCE</scope>
    <source>
        <strain evidence="4">ChiSxjej1B13-7041</strain>
    </source>
</reference>
<keyword evidence="1" id="KW-0175">Coiled coil</keyword>
<sequence>MMKSTKSARRETASCTEGKKEKRKLPDLKPWAIGLLYLVCAGASAGAILQASLGLLPEAAGYPLYGVAFFLLCASAVYVWRGIRRLRQGVLIPLIEANPLTRRVYRDYGYRTLLTAGLGTAVNLAFMLYNGLWGILNRSLWFVTVAVYYSLLGGIRFFSLQAKRRADREEDRVLAYEQEMAVMRRDGFLLLAATAVLGGMIFLKIAGNMVTPYSQVFAIATAVYTFYKIILAVRNIFKVRRLGSPILTAVRNIALADALVSLFSLQALLLVSFATEESRSFDKLMNSITGLAVWLVVSLLGICMARAFAYGGKKSQEE</sequence>
<dbReference type="Proteomes" id="UP000886841">
    <property type="component" value="Unassembled WGS sequence"/>
</dbReference>
<feature type="transmembrane region" description="Helical" evidence="3">
    <location>
        <begin position="31"/>
        <end position="56"/>
    </location>
</feature>
<feature type="transmembrane region" description="Helical" evidence="3">
    <location>
        <begin position="254"/>
        <end position="275"/>
    </location>
</feature>
<feature type="coiled-coil region" evidence="1">
    <location>
        <begin position="159"/>
        <end position="186"/>
    </location>
</feature>
<feature type="transmembrane region" description="Helical" evidence="3">
    <location>
        <begin position="213"/>
        <end position="233"/>
    </location>
</feature>
<accession>A0A9D1JGA2</accession>
<evidence type="ECO:0000313" key="5">
    <source>
        <dbReference type="Proteomes" id="UP000886841"/>
    </source>
</evidence>
<feature type="transmembrane region" description="Helical" evidence="3">
    <location>
        <begin position="287"/>
        <end position="309"/>
    </location>
</feature>
<reference evidence="4" key="1">
    <citation type="submission" date="2020-10" db="EMBL/GenBank/DDBJ databases">
        <authorList>
            <person name="Gilroy R."/>
        </authorList>
    </citation>
    <scope>NUCLEOTIDE SEQUENCE</scope>
    <source>
        <strain evidence="4">ChiSxjej1B13-7041</strain>
    </source>
</reference>
<proteinExistence type="predicted"/>
<feature type="region of interest" description="Disordered" evidence="2">
    <location>
        <begin position="1"/>
        <end position="21"/>
    </location>
</feature>
<evidence type="ECO:0000256" key="1">
    <source>
        <dbReference type="SAM" id="Coils"/>
    </source>
</evidence>
<feature type="compositionally biased region" description="Basic and acidic residues" evidence="2">
    <location>
        <begin position="8"/>
        <end position="21"/>
    </location>
</feature>
<dbReference type="EMBL" id="DVHU01000091">
    <property type="protein sequence ID" value="HIR93774.1"/>
    <property type="molecule type" value="Genomic_DNA"/>
</dbReference>